<evidence type="ECO:0000256" key="3">
    <source>
        <dbReference type="ARBA" id="ARBA00011245"/>
    </source>
</evidence>
<dbReference type="GO" id="GO:0016829">
    <property type="term" value="F:lyase activity"/>
    <property type="evidence" value="ECO:0007669"/>
    <property type="project" value="UniProtKB-KW"/>
</dbReference>
<comment type="similarity">
    <text evidence="2 11">Belongs to the ENDOU family.</text>
</comment>
<dbReference type="Pfam" id="PF09412">
    <property type="entry name" value="XendoU"/>
    <property type="match status" value="1"/>
</dbReference>
<dbReference type="InterPro" id="IPR018998">
    <property type="entry name" value="EndoU_C"/>
</dbReference>
<evidence type="ECO:0000313" key="14">
    <source>
        <dbReference type="WBParaSite" id="SMUV_0000280901-mRNA-1"/>
    </source>
</evidence>
<keyword evidence="6 11" id="KW-0255">Endonuclease</keyword>
<keyword evidence="5 11" id="KW-0479">Metal-binding</keyword>
<keyword evidence="13" id="KW-1185">Reference proteome</keyword>
<proteinExistence type="inferred from homology"/>
<comment type="subunit">
    <text evidence="3 11">Monomer.</text>
</comment>
<dbReference type="InterPro" id="IPR037227">
    <property type="entry name" value="EndoU-like"/>
</dbReference>
<evidence type="ECO:0000256" key="9">
    <source>
        <dbReference type="ARBA" id="ARBA00023211"/>
    </source>
</evidence>
<evidence type="ECO:0000256" key="8">
    <source>
        <dbReference type="ARBA" id="ARBA00022884"/>
    </source>
</evidence>
<evidence type="ECO:0000256" key="10">
    <source>
        <dbReference type="ARBA" id="ARBA00023239"/>
    </source>
</evidence>
<evidence type="ECO:0000256" key="11">
    <source>
        <dbReference type="RuleBase" id="RU367085"/>
    </source>
</evidence>
<dbReference type="PROSITE" id="PS51959">
    <property type="entry name" value="ENDOU"/>
    <property type="match status" value="1"/>
</dbReference>
<dbReference type="GO" id="GO:0016787">
    <property type="term" value="F:hydrolase activity"/>
    <property type="evidence" value="ECO:0007669"/>
    <property type="project" value="UniProtKB-KW"/>
</dbReference>
<dbReference type="InterPro" id="IPR039787">
    <property type="entry name" value="ENDOU"/>
</dbReference>
<feature type="signal peptide" evidence="11">
    <location>
        <begin position="1"/>
        <end position="21"/>
    </location>
</feature>
<dbReference type="Proteomes" id="UP000046393">
    <property type="component" value="Unplaced"/>
</dbReference>
<keyword evidence="10" id="KW-0456">Lyase</keyword>
<feature type="domain" description="EndoU" evidence="12">
    <location>
        <begin position="28"/>
        <end position="324"/>
    </location>
</feature>
<keyword evidence="11" id="KW-0732">Signal</keyword>
<keyword evidence="7 11" id="KW-0378">Hydrolase</keyword>
<dbReference type="WBParaSite" id="SMUV_0000280901-mRNA-1">
    <property type="protein sequence ID" value="SMUV_0000280901-mRNA-1"/>
    <property type="gene ID" value="SMUV_0000280901"/>
</dbReference>
<dbReference type="AlphaFoldDB" id="A0A0N5AEY2"/>
<organism evidence="13 14">
    <name type="scientific">Syphacia muris</name>
    <dbReference type="NCBI Taxonomy" id="451379"/>
    <lineage>
        <taxon>Eukaryota</taxon>
        <taxon>Metazoa</taxon>
        <taxon>Ecdysozoa</taxon>
        <taxon>Nematoda</taxon>
        <taxon>Chromadorea</taxon>
        <taxon>Rhabditida</taxon>
        <taxon>Spirurina</taxon>
        <taxon>Oxyuridomorpha</taxon>
        <taxon>Oxyuroidea</taxon>
        <taxon>Oxyuridae</taxon>
        <taxon>Syphacia</taxon>
    </lineage>
</organism>
<feature type="chain" id="PRO_5026371983" evidence="11">
    <location>
        <begin position="22"/>
        <end position="347"/>
    </location>
</feature>
<keyword evidence="9 11" id="KW-0464">Manganese</keyword>
<name>A0A0N5AEY2_9BILA</name>
<evidence type="ECO:0000256" key="5">
    <source>
        <dbReference type="ARBA" id="ARBA00022723"/>
    </source>
</evidence>
<dbReference type="CDD" id="cd21159">
    <property type="entry name" value="XendoU"/>
    <property type="match status" value="1"/>
</dbReference>
<reference evidence="14" key="1">
    <citation type="submission" date="2017-02" db="UniProtKB">
        <authorList>
            <consortium name="WormBaseParasite"/>
        </authorList>
    </citation>
    <scope>IDENTIFICATION</scope>
</reference>
<evidence type="ECO:0000256" key="2">
    <source>
        <dbReference type="ARBA" id="ARBA00010168"/>
    </source>
</evidence>
<dbReference type="SUPFAM" id="SSF142877">
    <property type="entry name" value="EndoU-like"/>
    <property type="match status" value="2"/>
</dbReference>
<accession>A0A0N5AEY2</accession>
<dbReference type="GO" id="GO:0004521">
    <property type="term" value="F:RNA endonuclease activity"/>
    <property type="evidence" value="ECO:0007669"/>
    <property type="project" value="UniProtKB-UniRule"/>
</dbReference>
<sequence length="347" mass="39776">MYRKIFVFLLVSQKFLIHLKGNPVTSNVREQLQELINRMWRLDTDRPTDYRLDWGRQCDGYRNIAANKSTNSESTVSDSFRLFTYVNEGIFRKGQYSTLISLYSSSLFRPFNNRIDMNAFEQNEYLMRDVFDAFTNTTVFMEALRYLQEKVTSLLKVNFQAGTTATSGYLISGLLHTIEGELICNCVDSNPTIVHSAFLVYLGFQHVYLGEWKGMTVGGLHSWVRYYHLEQSGAINYYCYINHAEDISGTVSFSWEGRKKKVGGFNIATSPAFDFAVFTICALLHPGQKSCSYKLNGYSIAITTYRMQCSTGTCLASAYPTYIPETMLLKQIMDNTSVPLNNQYFFH</sequence>
<evidence type="ECO:0000259" key="12">
    <source>
        <dbReference type="PROSITE" id="PS51959"/>
    </source>
</evidence>
<evidence type="ECO:0000256" key="7">
    <source>
        <dbReference type="ARBA" id="ARBA00022801"/>
    </source>
</evidence>
<evidence type="ECO:0000256" key="1">
    <source>
        <dbReference type="ARBA" id="ARBA00001936"/>
    </source>
</evidence>
<evidence type="ECO:0000313" key="13">
    <source>
        <dbReference type="Proteomes" id="UP000046393"/>
    </source>
</evidence>
<keyword evidence="4 11" id="KW-0540">Nuclease</keyword>
<dbReference type="GO" id="GO:0003723">
    <property type="term" value="F:RNA binding"/>
    <property type="evidence" value="ECO:0007669"/>
    <property type="project" value="UniProtKB-UniRule"/>
</dbReference>
<protein>
    <submittedName>
        <fullName evidence="14">Endoribonuclease</fullName>
    </submittedName>
</protein>
<dbReference type="GO" id="GO:0046872">
    <property type="term" value="F:metal ion binding"/>
    <property type="evidence" value="ECO:0007669"/>
    <property type="project" value="UniProtKB-UniRule"/>
</dbReference>
<evidence type="ECO:0000256" key="6">
    <source>
        <dbReference type="ARBA" id="ARBA00022759"/>
    </source>
</evidence>
<dbReference type="PANTHER" id="PTHR12439:SF42">
    <property type="entry name" value="ENDORIBONUCLEASE-RELATED"/>
    <property type="match status" value="1"/>
</dbReference>
<dbReference type="PANTHER" id="PTHR12439">
    <property type="entry name" value="PLACENTAL PROTEIN 11-RELATED"/>
    <property type="match status" value="1"/>
</dbReference>
<comment type="cofactor">
    <cofactor evidence="1 11">
        <name>Mn(2+)</name>
        <dbReference type="ChEBI" id="CHEBI:29035"/>
    </cofactor>
</comment>
<keyword evidence="8 11" id="KW-0694">RNA-binding</keyword>
<evidence type="ECO:0000256" key="4">
    <source>
        <dbReference type="ARBA" id="ARBA00022722"/>
    </source>
</evidence>